<sequence>MHAPVPHPRRLPQRVVVAGAPGEQLTGFLERLAALVDVPLVPLDDLSGPAEVTRLAAFDGWVTTADEAWARPALLERADLVVLVRLEASGLANRVRRTLRRIRAEARDREPDLGWVDGLALTQPELAVVRLTDPEAANGWLAGLGT</sequence>
<comment type="caution">
    <text evidence="1">The sequence shown here is derived from an EMBL/GenBank/DDBJ whole genome shotgun (WGS) entry which is preliminary data.</text>
</comment>
<name>A0ABW3VXW2_9ACTN</name>
<organism evidence="1 2">
    <name type="scientific">Nocardioides ginsengisoli</name>
    <dbReference type="NCBI Taxonomy" id="363868"/>
    <lineage>
        <taxon>Bacteria</taxon>
        <taxon>Bacillati</taxon>
        <taxon>Actinomycetota</taxon>
        <taxon>Actinomycetes</taxon>
        <taxon>Propionibacteriales</taxon>
        <taxon>Nocardioidaceae</taxon>
        <taxon>Nocardioides</taxon>
    </lineage>
</organism>
<dbReference type="RefSeq" id="WP_367920885.1">
    <property type="nucleotide sequence ID" value="NZ_BAABAC010000037.1"/>
</dbReference>
<keyword evidence="2" id="KW-1185">Reference proteome</keyword>
<dbReference type="Proteomes" id="UP001597229">
    <property type="component" value="Unassembled WGS sequence"/>
</dbReference>
<reference evidence="2" key="1">
    <citation type="journal article" date="2019" name="Int. J. Syst. Evol. Microbiol.">
        <title>The Global Catalogue of Microorganisms (GCM) 10K type strain sequencing project: providing services to taxonomists for standard genome sequencing and annotation.</title>
        <authorList>
            <consortium name="The Broad Institute Genomics Platform"/>
            <consortium name="The Broad Institute Genome Sequencing Center for Infectious Disease"/>
            <person name="Wu L."/>
            <person name="Ma J."/>
        </authorList>
    </citation>
    <scope>NUCLEOTIDE SEQUENCE [LARGE SCALE GENOMIC DNA]</scope>
    <source>
        <strain evidence="2">CCUG 52478</strain>
    </source>
</reference>
<evidence type="ECO:0000313" key="1">
    <source>
        <dbReference type="EMBL" id="MFD1247629.1"/>
    </source>
</evidence>
<protein>
    <submittedName>
        <fullName evidence="1">Uncharacterized protein</fullName>
    </submittedName>
</protein>
<accession>A0ABW3VXW2</accession>
<evidence type="ECO:0000313" key="2">
    <source>
        <dbReference type="Proteomes" id="UP001597229"/>
    </source>
</evidence>
<gene>
    <name evidence="1" type="ORF">ACFQ3F_07505</name>
</gene>
<dbReference type="EMBL" id="JBHTLX010000008">
    <property type="protein sequence ID" value="MFD1247629.1"/>
    <property type="molecule type" value="Genomic_DNA"/>
</dbReference>
<proteinExistence type="predicted"/>